<comment type="similarity">
    <text evidence="3 10">Belongs to the cytochrome P450 family.</text>
</comment>
<dbReference type="Gene3D" id="1.10.630.10">
    <property type="entry name" value="Cytochrome P450"/>
    <property type="match status" value="1"/>
</dbReference>
<feature type="binding site" description="axial binding residue" evidence="9">
    <location>
        <position position="406"/>
    </location>
    <ligand>
        <name>heme</name>
        <dbReference type="ChEBI" id="CHEBI:30413"/>
    </ligand>
    <ligandPart>
        <name>Fe</name>
        <dbReference type="ChEBI" id="CHEBI:18248"/>
    </ligandPart>
</feature>
<keyword evidence="8 10" id="KW-0503">Monooxygenase</keyword>
<evidence type="ECO:0000256" key="6">
    <source>
        <dbReference type="ARBA" id="ARBA00023002"/>
    </source>
</evidence>
<evidence type="ECO:0000256" key="8">
    <source>
        <dbReference type="ARBA" id="ARBA00023033"/>
    </source>
</evidence>
<sequence length="452" mass="49946">MSGSVPTAILVAAVISAGYLFWKSAVRKNNVPPGPHRWPLIGSVLEIPQTYQWVTFSKWAKTYGSIVYVDALGQPIIVINSAKVASDLLDKRGSIYSDRPILMMAALCGGTNSFVLQSYSESWRQQRKIVAQAFTSAAVRRYYPLQETEARKLVHGLIDDPSTLARQTQLRIGAIILRVAYGHYVTGENDPFLTTGLTSMEYFSKATTPGTLTGDTITKQWRKIVMRATWDPYLWCKKNLATGTVLLPNFCAQYLAAEDVKMSEEQEENLVWAAASVMGGGLDTASSIRAYNTSSILTFFLAMILNPSVQRKAQEEIDRVIGPDPEVFRWQPAAPLGMAHSLSQDDVYDGMHLPKGSVVIPNVWHMLHDPEVYPNPMEFDPDRYQGLDSEMDKVTDINFGFGRRACPGKSFAEGTFFAVVSTVLATCEISPIQDTEGNTVLPDISYTSGTIS</sequence>
<evidence type="ECO:0000256" key="9">
    <source>
        <dbReference type="PIRSR" id="PIRSR602401-1"/>
    </source>
</evidence>
<comment type="cofactor">
    <cofactor evidence="1 9">
        <name>heme</name>
        <dbReference type="ChEBI" id="CHEBI:30413"/>
    </cofactor>
</comment>
<organism evidence="11 12">
    <name type="scientific">Mycena sanguinolenta</name>
    <dbReference type="NCBI Taxonomy" id="230812"/>
    <lineage>
        <taxon>Eukaryota</taxon>
        <taxon>Fungi</taxon>
        <taxon>Dikarya</taxon>
        <taxon>Basidiomycota</taxon>
        <taxon>Agaricomycotina</taxon>
        <taxon>Agaricomycetes</taxon>
        <taxon>Agaricomycetidae</taxon>
        <taxon>Agaricales</taxon>
        <taxon>Marasmiineae</taxon>
        <taxon>Mycenaceae</taxon>
        <taxon>Mycena</taxon>
    </lineage>
</organism>
<dbReference type="InterPro" id="IPR050364">
    <property type="entry name" value="Cytochrome_P450_fung"/>
</dbReference>
<dbReference type="GO" id="GO:0020037">
    <property type="term" value="F:heme binding"/>
    <property type="evidence" value="ECO:0007669"/>
    <property type="project" value="InterPro"/>
</dbReference>
<keyword evidence="12" id="KW-1185">Reference proteome</keyword>
<keyword evidence="4 9" id="KW-0349">Heme</keyword>
<dbReference type="SUPFAM" id="SSF48264">
    <property type="entry name" value="Cytochrome P450"/>
    <property type="match status" value="1"/>
</dbReference>
<evidence type="ECO:0000256" key="10">
    <source>
        <dbReference type="RuleBase" id="RU000461"/>
    </source>
</evidence>
<dbReference type="InterPro" id="IPR002401">
    <property type="entry name" value="Cyt_P450_E_grp-I"/>
</dbReference>
<dbReference type="PANTHER" id="PTHR46300:SF7">
    <property type="entry name" value="P450, PUTATIVE (EUROFUNG)-RELATED"/>
    <property type="match status" value="1"/>
</dbReference>
<dbReference type="CDD" id="cd11065">
    <property type="entry name" value="CYP64-like"/>
    <property type="match status" value="1"/>
</dbReference>
<dbReference type="PRINTS" id="PR00463">
    <property type="entry name" value="EP450I"/>
</dbReference>
<evidence type="ECO:0000256" key="5">
    <source>
        <dbReference type="ARBA" id="ARBA00022723"/>
    </source>
</evidence>
<name>A0A8H6ZD81_9AGAR</name>
<keyword evidence="7 9" id="KW-0408">Iron</keyword>
<dbReference type="Proteomes" id="UP000623467">
    <property type="component" value="Unassembled WGS sequence"/>
</dbReference>
<dbReference type="GO" id="GO:0016705">
    <property type="term" value="F:oxidoreductase activity, acting on paired donors, with incorporation or reduction of molecular oxygen"/>
    <property type="evidence" value="ECO:0007669"/>
    <property type="project" value="InterPro"/>
</dbReference>
<evidence type="ECO:0000256" key="2">
    <source>
        <dbReference type="ARBA" id="ARBA00005179"/>
    </source>
</evidence>
<dbReference type="OrthoDB" id="2789670at2759"/>
<evidence type="ECO:0000256" key="3">
    <source>
        <dbReference type="ARBA" id="ARBA00010617"/>
    </source>
</evidence>
<keyword evidence="5 9" id="KW-0479">Metal-binding</keyword>
<dbReference type="PROSITE" id="PS00086">
    <property type="entry name" value="CYTOCHROME_P450"/>
    <property type="match status" value="1"/>
</dbReference>
<dbReference type="EMBL" id="JACAZH010000002">
    <property type="protein sequence ID" value="KAF7375512.1"/>
    <property type="molecule type" value="Genomic_DNA"/>
</dbReference>
<evidence type="ECO:0000256" key="7">
    <source>
        <dbReference type="ARBA" id="ARBA00023004"/>
    </source>
</evidence>
<comment type="caution">
    <text evidence="11">The sequence shown here is derived from an EMBL/GenBank/DDBJ whole genome shotgun (WGS) entry which is preliminary data.</text>
</comment>
<evidence type="ECO:0000313" key="12">
    <source>
        <dbReference type="Proteomes" id="UP000623467"/>
    </source>
</evidence>
<comment type="pathway">
    <text evidence="2">Secondary metabolite biosynthesis.</text>
</comment>
<evidence type="ECO:0000256" key="4">
    <source>
        <dbReference type="ARBA" id="ARBA00022617"/>
    </source>
</evidence>
<protein>
    <submittedName>
        <fullName evidence="11">Putative monooxygenase</fullName>
    </submittedName>
</protein>
<evidence type="ECO:0000313" key="11">
    <source>
        <dbReference type="EMBL" id="KAF7375512.1"/>
    </source>
</evidence>
<dbReference type="GO" id="GO:0004497">
    <property type="term" value="F:monooxygenase activity"/>
    <property type="evidence" value="ECO:0007669"/>
    <property type="project" value="UniProtKB-KW"/>
</dbReference>
<dbReference type="InterPro" id="IPR036396">
    <property type="entry name" value="Cyt_P450_sf"/>
</dbReference>
<dbReference type="InterPro" id="IPR001128">
    <property type="entry name" value="Cyt_P450"/>
</dbReference>
<proteinExistence type="inferred from homology"/>
<gene>
    <name evidence="11" type="ORF">MSAN_00439300</name>
</gene>
<accession>A0A8H6ZD81</accession>
<dbReference type="PANTHER" id="PTHR46300">
    <property type="entry name" value="P450, PUTATIVE (EUROFUNG)-RELATED-RELATED"/>
    <property type="match status" value="1"/>
</dbReference>
<keyword evidence="6 10" id="KW-0560">Oxidoreductase</keyword>
<dbReference type="Pfam" id="PF00067">
    <property type="entry name" value="p450"/>
    <property type="match status" value="2"/>
</dbReference>
<evidence type="ECO:0000256" key="1">
    <source>
        <dbReference type="ARBA" id="ARBA00001971"/>
    </source>
</evidence>
<dbReference type="InterPro" id="IPR017972">
    <property type="entry name" value="Cyt_P450_CS"/>
</dbReference>
<reference evidence="11" key="1">
    <citation type="submission" date="2020-05" db="EMBL/GenBank/DDBJ databases">
        <title>Mycena genomes resolve the evolution of fungal bioluminescence.</title>
        <authorList>
            <person name="Tsai I.J."/>
        </authorList>
    </citation>
    <scope>NUCLEOTIDE SEQUENCE</scope>
    <source>
        <strain evidence="11">160909Yilan</strain>
    </source>
</reference>
<dbReference type="AlphaFoldDB" id="A0A8H6ZD81"/>
<dbReference type="GO" id="GO:0005506">
    <property type="term" value="F:iron ion binding"/>
    <property type="evidence" value="ECO:0007669"/>
    <property type="project" value="InterPro"/>
</dbReference>